<dbReference type="Gene3D" id="3.90.25.10">
    <property type="entry name" value="UDP-galactose 4-epimerase, domain 1"/>
    <property type="match status" value="1"/>
</dbReference>
<dbReference type="InterPro" id="IPR016040">
    <property type="entry name" value="NAD(P)-bd_dom"/>
</dbReference>
<dbReference type="EMBL" id="CP126980">
    <property type="protein sequence ID" value="WIN00548.1"/>
    <property type="molecule type" value="Genomic_DNA"/>
</dbReference>
<sequence>MFVVTTPSGNIGRQVVQQLLDRDQPVRVVVRDPDRLSPAVRERVEVVAGSHAEPDVITEACAGADAVFWLVPPDHRVDDLRRYYLDFTRPAVDAFGKQGVARVVGVSALGRGTPWERTAGHVTAALAMDDLIAAGGTPYRALANPSFMENTLRQLPSIIGQGVLSSVLAPDRRVPTCSTDDIATVATRLLLDDGWTGHGEVPVLGPEDLSGTDQARIISEVLDRPVRYVSVPADEFEATLLSHGMSAAAAAGMREMAVAKNAGLDNGVPRTPENSTPTTFRDWCERVLKPAADAR</sequence>
<evidence type="ECO:0000313" key="3">
    <source>
        <dbReference type="Proteomes" id="UP001240150"/>
    </source>
</evidence>
<reference evidence="2 3" key="1">
    <citation type="submission" date="2023-06" db="EMBL/GenBank/DDBJ databases">
        <authorList>
            <person name="Yushchuk O."/>
            <person name="Binda E."/>
            <person name="Ruckert-Reed C."/>
            <person name="Fedorenko V."/>
            <person name="Kalinowski J."/>
            <person name="Marinelli F."/>
        </authorList>
    </citation>
    <scope>NUCLEOTIDE SEQUENCE [LARGE SCALE GENOMIC DNA]</scope>
    <source>
        <strain evidence="2 3">NRRL 3884</strain>
    </source>
</reference>
<dbReference type="InterPro" id="IPR036291">
    <property type="entry name" value="NAD(P)-bd_dom_sf"/>
</dbReference>
<gene>
    <name evidence="2" type="ORF">ACTOB_004262</name>
</gene>
<proteinExistence type="predicted"/>
<dbReference type="Proteomes" id="UP001240150">
    <property type="component" value="Chromosome"/>
</dbReference>
<dbReference type="PANTHER" id="PTHR43162">
    <property type="match status" value="1"/>
</dbReference>
<keyword evidence="3" id="KW-1185">Reference proteome</keyword>
<evidence type="ECO:0000259" key="1">
    <source>
        <dbReference type="Pfam" id="PF13460"/>
    </source>
</evidence>
<name>A0ABY8WSX2_9ACTN</name>
<dbReference type="PANTHER" id="PTHR43162:SF1">
    <property type="entry name" value="PRESTALK A DIFFERENTIATION PROTEIN A"/>
    <property type="match status" value="1"/>
</dbReference>
<accession>A0ABY8WSX2</accession>
<dbReference type="InterPro" id="IPR051604">
    <property type="entry name" value="Ergot_Alk_Oxidoreductase"/>
</dbReference>
<evidence type="ECO:0000313" key="2">
    <source>
        <dbReference type="EMBL" id="WIN00548.1"/>
    </source>
</evidence>
<dbReference type="Gene3D" id="3.40.50.720">
    <property type="entry name" value="NAD(P)-binding Rossmann-like Domain"/>
    <property type="match status" value="1"/>
</dbReference>
<dbReference type="SUPFAM" id="SSF51735">
    <property type="entry name" value="NAD(P)-binding Rossmann-fold domains"/>
    <property type="match status" value="1"/>
</dbReference>
<feature type="domain" description="NAD(P)-binding" evidence="1">
    <location>
        <begin position="8"/>
        <end position="151"/>
    </location>
</feature>
<protein>
    <submittedName>
        <fullName evidence="2">NAD(P)H-binding protein</fullName>
    </submittedName>
</protein>
<organism evidence="2 3">
    <name type="scientific">Actinoplanes oblitus</name>
    <dbReference type="NCBI Taxonomy" id="3040509"/>
    <lineage>
        <taxon>Bacteria</taxon>
        <taxon>Bacillati</taxon>
        <taxon>Actinomycetota</taxon>
        <taxon>Actinomycetes</taxon>
        <taxon>Micromonosporales</taxon>
        <taxon>Micromonosporaceae</taxon>
        <taxon>Actinoplanes</taxon>
    </lineage>
</organism>
<dbReference type="RefSeq" id="WP_284922077.1">
    <property type="nucleotide sequence ID" value="NZ_CP126980.1"/>
</dbReference>
<dbReference type="Pfam" id="PF13460">
    <property type="entry name" value="NAD_binding_10"/>
    <property type="match status" value="1"/>
</dbReference>